<keyword evidence="2" id="KW-1185">Reference proteome</keyword>
<name>A0A9K3D2F3_9EUKA</name>
<sequence>MSHGPTSRLTSTLSAILNARDRDELAAGITVLACTAYSPAQVVEVLTQDVCRSICSLQPVKASFIVTLLTNYLTGLVPLCMS</sequence>
<organism evidence="1 2">
    <name type="scientific">Kipferlia bialata</name>
    <dbReference type="NCBI Taxonomy" id="797122"/>
    <lineage>
        <taxon>Eukaryota</taxon>
        <taxon>Metamonada</taxon>
        <taxon>Carpediemonas-like organisms</taxon>
        <taxon>Kipferlia</taxon>
    </lineage>
</organism>
<dbReference type="EMBL" id="BDIP01003229">
    <property type="protein sequence ID" value="GIQ87436.1"/>
    <property type="molecule type" value="Genomic_DNA"/>
</dbReference>
<comment type="caution">
    <text evidence="1">The sequence shown here is derived from an EMBL/GenBank/DDBJ whole genome shotgun (WGS) entry which is preliminary data.</text>
</comment>
<evidence type="ECO:0000313" key="1">
    <source>
        <dbReference type="EMBL" id="GIQ87436.1"/>
    </source>
</evidence>
<reference evidence="1 2" key="1">
    <citation type="journal article" date="2018" name="PLoS ONE">
        <title>The draft genome of Kipferlia bialata reveals reductive genome evolution in fornicate parasites.</title>
        <authorList>
            <person name="Tanifuji G."/>
            <person name="Takabayashi S."/>
            <person name="Kume K."/>
            <person name="Takagi M."/>
            <person name="Nakayama T."/>
            <person name="Kamikawa R."/>
            <person name="Inagaki Y."/>
            <person name="Hashimoto T."/>
        </authorList>
    </citation>
    <scope>NUCLEOTIDE SEQUENCE [LARGE SCALE GENOMIC DNA]</scope>
    <source>
        <strain evidence="1">NY0173</strain>
    </source>
</reference>
<protein>
    <submittedName>
        <fullName evidence="1">Uncharacterized protein</fullName>
    </submittedName>
</protein>
<dbReference type="Proteomes" id="UP000265618">
    <property type="component" value="Unassembled WGS sequence"/>
</dbReference>
<evidence type="ECO:0000313" key="2">
    <source>
        <dbReference type="Proteomes" id="UP000265618"/>
    </source>
</evidence>
<accession>A0A9K3D2F3</accession>
<dbReference type="AlphaFoldDB" id="A0A9K3D2F3"/>
<proteinExistence type="predicted"/>
<gene>
    <name evidence="1" type="ORF">KIPB_009473</name>
</gene>